<evidence type="ECO:0000256" key="2">
    <source>
        <dbReference type="ARBA" id="ARBA00022448"/>
    </source>
</evidence>
<dbReference type="InterPro" id="IPR000515">
    <property type="entry name" value="MetI-like"/>
</dbReference>
<dbReference type="InterPro" id="IPR045621">
    <property type="entry name" value="BPD_transp_1_N"/>
</dbReference>
<dbReference type="Pfam" id="PF19300">
    <property type="entry name" value="BPD_transp_1_N"/>
    <property type="match status" value="1"/>
</dbReference>
<feature type="transmembrane region" description="Helical" evidence="7">
    <location>
        <begin position="152"/>
        <end position="174"/>
    </location>
</feature>
<dbReference type="Proteomes" id="UP000305654">
    <property type="component" value="Unassembled WGS sequence"/>
</dbReference>
<feature type="transmembrane region" description="Helical" evidence="7">
    <location>
        <begin position="23"/>
        <end position="48"/>
    </location>
</feature>
<dbReference type="Gene3D" id="1.10.3720.10">
    <property type="entry name" value="MetI-like"/>
    <property type="match status" value="1"/>
</dbReference>
<keyword evidence="3" id="KW-1003">Cell membrane</keyword>
<gene>
    <name evidence="9" type="ORF">FE263_20235</name>
</gene>
<evidence type="ECO:0000259" key="8">
    <source>
        <dbReference type="PROSITE" id="PS50928"/>
    </source>
</evidence>
<feature type="domain" description="ABC transmembrane type-1" evidence="8">
    <location>
        <begin position="113"/>
        <end position="343"/>
    </location>
</feature>
<accession>A0A5R9J2R2</accession>
<dbReference type="PANTHER" id="PTHR43163">
    <property type="entry name" value="DIPEPTIDE TRANSPORT SYSTEM PERMEASE PROTEIN DPPB-RELATED"/>
    <property type="match status" value="1"/>
</dbReference>
<dbReference type="GO" id="GO:0005886">
    <property type="term" value="C:plasma membrane"/>
    <property type="evidence" value="ECO:0007669"/>
    <property type="project" value="UniProtKB-SubCell"/>
</dbReference>
<dbReference type="GO" id="GO:0071916">
    <property type="term" value="F:dipeptide transmembrane transporter activity"/>
    <property type="evidence" value="ECO:0007669"/>
    <property type="project" value="TreeGrafter"/>
</dbReference>
<feature type="transmembrane region" description="Helical" evidence="7">
    <location>
        <begin position="119"/>
        <end position="140"/>
    </location>
</feature>
<dbReference type="PANTHER" id="PTHR43163:SF6">
    <property type="entry name" value="DIPEPTIDE TRANSPORT SYSTEM PERMEASE PROTEIN DPPB-RELATED"/>
    <property type="match status" value="1"/>
</dbReference>
<evidence type="ECO:0000256" key="7">
    <source>
        <dbReference type="RuleBase" id="RU363032"/>
    </source>
</evidence>
<keyword evidence="4 7" id="KW-0812">Transmembrane</keyword>
<feature type="transmembrane region" description="Helical" evidence="7">
    <location>
        <begin position="218"/>
        <end position="237"/>
    </location>
</feature>
<organism evidence="9 10">
    <name type="scientific">Lichenicoccus roseus</name>
    <dbReference type="NCBI Taxonomy" id="2683649"/>
    <lineage>
        <taxon>Bacteria</taxon>
        <taxon>Pseudomonadati</taxon>
        <taxon>Pseudomonadota</taxon>
        <taxon>Alphaproteobacteria</taxon>
        <taxon>Acetobacterales</taxon>
        <taxon>Acetobacteraceae</taxon>
        <taxon>Lichenicoccus</taxon>
    </lineage>
</organism>
<reference evidence="9 10" key="1">
    <citation type="submission" date="2019-05" db="EMBL/GenBank/DDBJ databases">
        <authorList>
            <person name="Pankratov T."/>
            <person name="Grouzdev D."/>
        </authorList>
    </citation>
    <scope>NUCLEOTIDE SEQUENCE [LARGE SCALE GENOMIC DNA]</scope>
    <source>
        <strain evidence="9 10">KEBCLARHB70R</strain>
    </source>
</reference>
<evidence type="ECO:0000256" key="6">
    <source>
        <dbReference type="ARBA" id="ARBA00023136"/>
    </source>
</evidence>
<dbReference type="PROSITE" id="PS50928">
    <property type="entry name" value="ABC_TM1"/>
    <property type="match status" value="1"/>
</dbReference>
<dbReference type="EMBL" id="VCDI01000011">
    <property type="protein sequence ID" value="TLU70777.1"/>
    <property type="molecule type" value="Genomic_DNA"/>
</dbReference>
<dbReference type="SUPFAM" id="SSF161098">
    <property type="entry name" value="MetI-like"/>
    <property type="match status" value="1"/>
</dbReference>
<dbReference type="OrthoDB" id="9805855at2"/>
<dbReference type="Pfam" id="PF00528">
    <property type="entry name" value="BPD_transp_1"/>
    <property type="match status" value="1"/>
</dbReference>
<evidence type="ECO:0000313" key="9">
    <source>
        <dbReference type="EMBL" id="TLU70777.1"/>
    </source>
</evidence>
<comment type="similarity">
    <text evidence="7">Belongs to the binding-protein-dependent transport system permease family.</text>
</comment>
<evidence type="ECO:0000313" key="10">
    <source>
        <dbReference type="Proteomes" id="UP000305654"/>
    </source>
</evidence>
<dbReference type="AlphaFoldDB" id="A0A5R9J2R2"/>
<feature type="transmembrane region" description="Helical" evidence="7">
    <location>
        <begin position="278"/>
        <end position="303"/>
    </location>
</feature>
<dbReference type="RefSeq" id="WP_138327937.1">
    <property type="nucleotide sequence ID" value="NZ_VCDI01000011.1"/>
</dbReference>
<dbReference type="InterPro" id="IPR035906">
    <property type="entry name" value="MetI-like_sf"/>
</dbReference>
<evidence type="ECO:0000256" key="1">
    <source>
        <dbReference type="ARBA" id="ARBA00004651"/>
    </source>
</evidence>
<proteinExistence type="inferred from homology"/>
<evidence type="ECO:0000256" key="5">
    <source>
        <dbReference type="ARBA" id="ARBA00022989"/>
    </source>
</evidence>
<protein>
    <submittedName>
        <fullName evidence="9">ABC transporter permease</fullName>
    </submittedName>
</protein>
<dbReference type="CDD" id="cd06261">
    <property type="entry name" value="TM_PBP2"/>
    <property type="match status" value="1"/>
</dbReference>
<feature type="transmembrane region" description="Helical" evidence="7">
    <location>
        <begin position="323"/>
        <end position="343"/>
    </location>
</feature>
<keyword evidence="2 7" id="KW-0813">Transport</keyword>
<sequence length="352" mass="37804">MTPKLAGPVVRSWRALPRPARIVLARVALIPPQLFGVLLVTFVLVRLLPGDPALLLLGNMATPEAVASLRQKLGLDQGVAVQFVRYLGRILHGDLGTSIFTSHPVVQDLIERAPATLELITYAMILTIVIGVGLAILAVIGRGGVADHLTRLYGMAAGALPDFWVGLLMIYFLFHIAGWAPAPFGRIDTYLTPPPTITGFYTLDSLLTGNWSDFTSSAGRLVLPVATITIVNAGGVMKMTQTAFAGIYDSPFIRHARACGLPQCRIVAMSLKNSLPPIITTAGFLFGFLLGAAVLVETIFAWGGLGQYAVQAVINSDYPALQGFVMLAAVFVLLVYLVVDVLYELVDPRIRI</sequence>
<keyword evidence="10" id="KW-1185">Reference proteome</keyword>
<name>A0A5R9J2R2_9PROT</name>
<keyword evidence="5 7" id="KW-1133">Transmembrane helix</keyword>
<evidence type="ECO:0000256" key="4">
    <source>
        <dbReference type="ARBA" id="ARBA00022692"/>
    </source>
</evidence>
<comment type="subcellular location">
    <subcellularLocation>
        <location evidence="1 7">Cell membrane</location>
        <topology evidence="1 7">Multi-pass membrane protein</topology>
    </subcellularLocation>
</comment>
<evidence type="ECO:0000256" key="3">
    <source>
        <dbReference type="ARBA" id="ARBA00022475"/>
    </source>
</evidence>
<comment type="caution">
    <text evidence="9">The sequence shown here is derived from an EMBL/GenBank/DDBJ whole genome shotgun (WGS) entry which is preliminary data.</text>
</comment>
<keyword evidence="6 7" id="KW-0472">Membrane</keyword>